<dbReference type="AlphaFoldDB" id="A0A6H5G1X2"/>
<dbReference type="EMBL" id="CADCXU010003793">
    <property type="protein sequence ID" value="CAA9995616.1"/>
    <property type="molecule type" value="Genomic_DNA"/>
</dbReference>
<dbReference type="PRINTS" id="PR00401">
    <property type="entry name" value="SH2DOMAIN"/>
</dbReference>
<dbReference type="OrthoDB" id="2412973at2759"/>
<dbReference type="Proteomes" id="UP000479000">
    <property type="component" value="Unassembled WGS sequence"/>
</dbReference>
<proteinExistence type="predicted"/>
<feature type="non-terminal residue" evidence="3">
    <location>
        <position position="1"/>
    </location>
</feature>
<evidence type="ECO:0000259" key="2">
    <source>
        <dbReference type="PROSITE" id="PS50001"/>
    </source>
</evidence>
<feature type="domain" description="SH2" evidence="2">
    <location>
        <begin position="33"/>
        <end position="98"/>
    </location>
</feature>
<gene>
    <name evidence="3" type="ORF">NTEN_LOCUS2407</name>
</gene>
<dbReference type="PANTHER" id="PTHR14247:SF8">
    <property type="entry name" value="RAS-GEF DOMAIN-CONTAINING PROTEIN"/>
    <property type="match status" value="1"/>
</dbReference>
<dbReference type="SUPFAM" id="SSF55550">
    <property type="entry name" value="SH2 domain"/>
    <property type="match status" value="1"/>
</dbReference>
<dbReference type="Pfam" id="PF00017">
    <property type="entry name" value="SH2"/>
    <property type="match status" value="1"/>
</dbReference>
<reference evidence="3 4" key="1">
    <citation type="submission" date="2020-02" db="EMBL/GenBank/DDBJ databases">
        <authorList>
            <person name="Ferguson B K."/>
        </authorList>
    </citation>
    <scope>NUCLEOTIDE SEQUENCE [LARGE SCALE GENOMIC DNA]</scope>
</reference>
<keyword evidence="4" id="KW-1185">Reference proteome</keyword>
<dbReference type="InterPro" id="IPR036860">
    <property type="entry name" value="SH2_dom_sf"/>
</dbReference>
<evidence type="ECO:0000256" key="1">
    <source>
        <dbReference type="PROSITE-ProRule" id="PRU00191"/>
    </source>
</evidence>
<evidence type="ECO:0000313" key="3">
    <source>
        <dbReference type="EMBL" id="CAA9995616.1"/>
    </source>
</evidence>
<dbReference type="InterPro" id="IPR000980">
    <property type="entry name" value="SH2"/>
</dbReference>
<name>A0A6H5G1X2_9HEMI</name>
<protein>
    <recommendedName>
        <fullName evidence="2">SH2 domain-containing protein</fullName>
    </recommendedName>
</protein>
<dbReference type="FunFam" id="3.30.505.10:FF:000013">
    <property type="entry name" value="SH2 domain-containing protein 3C isoform X1"/>
    <property type="match status" value="1"/>
</dbReference>
<organism evidence="3 4">
    <name type="scientific">Nesidiocoris tenuis</name>
    <dbReference type="NCBI Taxonomy" id="355587"/>
    <lineage>
        <taxon>Eukaryota</taxon>
        <taxon>Metazoa</taxon>
        <taxon>Ecdysozoa</taxon>
        <taxon>Arthropoda</taxon>
        <taxon>Hexapoda</taxon>
        <taxon>Insecta</taxon>
        <taxon>Pterygota</taxon>
        <taxon>Neoptera</taxon>
        <taxon>Paraneoptera</taxon>
        <taxon>Hemiptera</taxon>
        <taxon>Heteroptera</taxon>
        <taxon>Panheteroptera</taxon>
        <taxon>Cimicomorpha</taxon>
        <taxon>Miridae</taxon>
        <taxon>Dicyphina</taxon>
        <taxon>Nesidiocoris</taxon>
    </lineage>
</organism>
<accession>A0A6H5G1X2</accession>
<dbReference type="Gene3D" id="3.30.505.10">
    <property type="entry name" value="SH2 domain"/>
    <property type="match status" value="1"/>
</dbReference>
<keyword evidence="1" id="KW-0727">SH2 domain</keyword>
<dbReference type="SMART" id="SM00252">
    <property type="entry name" value="SH2"/>
    <property type="match status" value="1"/>
</dbReference>
<sequence>EAVVDPLEEGPGLKKALEWELSLDSRDLRSHAWYHGAIPRIRAEEILKYQGEFLVRDCTSQPGNYVLTCRSQGVCLHFVINKVRWKQLCIHSSHRYGI</sequence>
<dbReference type="PROSITE" id="PS50001">
    <property type="entry name" value="SH2"/>
    <property type="match status" value="1"/>
</dbReference>
<evidence type="ECO:0000313" key="4">
    <source>
        <dbReference type="Proteomes" id="UP000479000"/>
    </source>
</evidence>
<dbReference type="PANTHER" id="PTHR14247">
    <property type="entry name" value="BREAST CANCER ANTI-ESTROGEN RESISTANCE PROTEIN 3 HOMOLOG-LIKE PROTEIN"/>
    <property type="match status" value="1"/>
</dbReference>
<dbReference type="InterPro" id="IPR051853">
    <property type="entry name" value="SH2-Ras-GEF_adapter"/>
</dbReference>